<evidence type="ECO:0000313" key="3">
    <source>
        <dbReference type="EMBL" id="AZQ77416.1"/>
    </source>
</evidence>
<evidence type="ECO:0000313" key="4">
    <source>
        <dbReference type="Proteomes" id="UP000280344"/>
    </source>
</evidence>
<gene>
    <name evidence="3" type="ORF">EJ997_08795</name>
</gene>
<dbReference type="OrthoDB" id="3186544at2"/>
<dbReference type="Proteomes" id="UP000280344">
    <property type="component" value="Chromosome"/>
</dbReference>
<sequence length="180" mass="20184">MSVKHVILVLLQKKPAGAYSLKQSIDELTGNAWPMNIGQVSQTITRLDRDGLVQSAGEVTTGGRVAELYAITEAGEEELSRWWRAPLVKSPRDRDDLVMRVLAAVHSDAVDVSDIIQTQRKQTLQALAEATRELRKGDSADVASYFILQRRIFDLDSESRWLDHIERIARAASIERKSDD</sequence>
<dbReference type="PANTHER" id="PTHR43252:SF2">
    <property type="entry name" value="TRANSCRIPTION REGULATOR, PADR-LIKE FAMILY"/>
    <property type="match status" value="1"/>
</dbReference>
<dbReference type="AlphaFoldDB" id="A0A3S9PYN3"/>
<reference evidence="3 4" key="1">
    <citation type="submission" date="2018-12" db="EMBL/GenBank/DDBJ databases">
        <title>Complete genome sequence of Flaviflexus sp. H23T48.</title>
        <authorList>
            <person name="Bae J.-W."/>
            <person name="Lee J.-Y."/>
        </authorList>
    </citation>
    <scope>NUCLEOTIDE SEQUENCE [LARGE SCALE GENOMIC DNA]</scope>
    <source>
        <strain evidence="3 4">H23T48</strain>
    </source>
</reference>
<dbReference type="Pfam" id="PF10400">
    <property type="entry name" value="Vir_act_alpha_C"/>
    <property type="match status" value="1"/>
</dbReference>
<dbReference type="InterPro" id="IPR036388">
    <property type="entry name" value="WH-like_DNA-bd_sf"/>
</dbReference>
<dbReference type="EMBL" id="CP034593">
    <property type="protein sequence ID" value="AZQ77416.1"/>
    <property type="molecule type" value="Genomic_DNA"/>
</dbReference>
<dbReference type="KEGG" id="flh:EJ997_08795"/>
<dbReference type="Pfam" id="PF03551">
    <property type="entry name" value="PadR"/>
    <property type="match status" value="1"/>
</dbReference>
<dbReference type="InterPro" id="IPR018309">
    <property type="entry name" value="Tscrpt_reg_PadR_C"/>
</dbReference>
<keyword evidence="4" id="KW-1185">Reference proteome</keyword>
<feature type="domain" description="Transcription regulator PadR C-terminal" evidence="2">
    <location>
        <begin position="94"/>
        <end position="166"/>
    </location>
</feature>
<feature type="domain" description="Transcription regulator PadR N-terminal" evidence="1">
    <location>
        <begin position="7"/>
        <end position="80"/>
    </location>
</feature>
<evidence type="ECO:0000259" key="1">
    <source>
        <dbReference type="Pfam" id="PF03551"/>
    </source>
</evidence>
<organism evidence="3 4">
    <name type="scientific">Flaviflexus ciconiae</name>
    <dbReference type="NCBI Taxonomy" id="2496867"/>
    <lineage>
        <taxon>Bacteria</taxon>
        <taxon>Bacillati</taxon>
        <taxon>Actinomycetota</taxon>
        <taxon>Actinomycetes</taxon>
        <taxon>Actinomycetales</taxon>
        <taxon>Actinomycetaceae</taxon>
        <taxon>Flaviflexus</taxon>
    </lineage>
</organism>
<protein>
    <submittedName>
        <fullName evidence="3">PadR family transcriptional regulator</fullName>
    </submittedName>
</protein>
<dbReference type="SUPFAM" id="SSF46785">
    <property type="entry name" value="Winged helix' DNA-binding domain"/>
    <property type="match status" value="1"/>
</dbReference>
<accession>A0A3S9PYN3</accession>
<dbReference type="InterPro" id="IPR036390">
    <property type="entry name" value="WH_DNA-bd_sf"/>
</dbReference>
<dbReference type="PANTHER" id="PTHR43252">
    <property type="entry name" value="TRANSCRIPTIONAL REGULATOR YQJI"/>
    <property type="match status" value="1"/>
</dbReference>
<proteinExistence type="predicted"/>
<evidence type="ECO:0000259" key="2">
    <source>
        <dbReference type="Pfam" id="PF10400"/>
    </source>
</evidence>
<dbReference type="InterPro" id="IPR005149">
    <property type="entry name" value="Tscrpt_reg_PadR_N"/>
</dbReference>
<name>A0A3S9PYN3_9ACTO</name>
<dbReference type="Gene3D" id="1.10.10.10">
    <property type="entry name" value="Winged helix-like DNA-binding domain superfamily/Winged helix DNA-binding domain"/>
    <property type="match status" value="1"/>
</dbReference>
<dbReference type="RefSeq" id="WP_126704219.1">
    <property type="nucleotide sequence ID" value="NZ_CP034593.1"/>
</dbReference>